<dbReference type="SUPFAM" id="SSF52172">
    <property type="entry name" value="CheY-like"/>
    <property type="match status" value="1"/>
</dbReference>
<feature type="modified residue" description="4-aspartylphosphate" evidence="1">
    <location>
        <position position="54"/>
    </location>
</feature>
<dbReference type="Proteomes" id="UP000760480">
    <property type="component" value="Unassembled WGS sequence"/>
</dbReference>
<evidence type="ECO:0000259" key="2">
    <source>
        <dbReference type="PROSITE" id="PS50110"/>
    </source>
</evidence>
<comment type="caution">
    <text evidence="3">The sequence shown here is derived from an EMBL/GenBank/DDBJ whole genome shotgun (WGS) entry which is preliminary data.</text>
</comment>
<dbReference type="EMBL" id="SPMZ01000050">
    <property type="protein sequence ID" value="NMQ20467.1"/>
    <property type="molecule type" value="Genomic_DNA"/>
</dbReference>
<proteinExistence type="predicted"/>
<dbReference type="InterPro" id="IPR001789">
    <property type="entry name" value="Sig_transdc_resp-reg_receiver"/>
</dbReference>
<organism evidence="3 4">
    <name type="scientific">Candidatus Competibacter phosphatis</name>
    <dbReference type="NCBI Taxonomy" id="221280"/>
    <lineage>
        <taxon>Bacteria</taxon>
        <taxon>Pseudomonadati</taxon>
        <taxon>Pseudomonadota</taxon>
        <taxon>Gammaproteobacteria</taxon>
        <taxon>Candidatus Competibacteraceae</taxon>
        <taxon>Candidatus Competibacter</taxon>
    </lineage>
</organism>
<reference evidence="3 4" key="1">
    <citation type="submission" date="2019-03" db="EMBL/GenBank/DDBJ databases">
        <title>Metabolic reconstructions from genomes of highly enriched 'Candidatus Accumulibacter' and 'Candidatus Competibacter' bioreactor populations.</title>
        <authorList>
            <person name="Annavajhala M.K."/>
            <person name="Welles L."/>
            <person name="Abbas B."/>
            <person name="Sorokin D."/>
            <person name="Park H."/>
            <person name="Van Loosdrecht M."/>
            <person name="Chandran K."/>
        </authorList>
    </citation>
    <scope>NUCLEOTIDE SEQUENCE [LARGE SCALE GENOMIC DNA]</scope>
    <source>
        <strain evidence="3 4">SBR_G</strain>
    </source>
</reference>
<feature type="domain" description="Response regulatory" evidence="2">
    <location>
        <begin position="4"/>
        <end position="119"/>
    </location>
</feature>
<keyword evidence="1" id="KW-0597">Phosphoprotein</keyword>
<name>A0ABX1TM27_9GAMM</name>
<dbReference type="PROSITE" id="PS50110">
    <property type="entry name" value="RESPONSE_REGULATORY"/>
    <property type="match status" value="1"/>
</dbReference>
<dbReference type="SMART" id="SM00448">
    <property type="entry name" value="REC"/>
    <property type="match status" value="1"/>
</dbReference>
<protein>
    <submittedName>
        <fullName evidence="3">Response regulator</fullName>
    </submittedName>
</protein>
<evidence type="ECO:0000313" key="4">
    <source>
        <dbReference type="Proteomes" id="UP000760480"/>
    </source>
</evidence>
<dbReference type="Gene3D" id="3.40.50.2300">
    <property type="match status" value="1"/>
</dbReference>
<dbReference type="PANTHER" id="PTHR42872:SF6">
    <property type="entry name" value="PROTEIN-GLUTAMATE METHYLESTERASE_PROTEIN-GLUTAMINE GLUTAMINASE"/>
    <property type="match status" value="1"/>
</dbReference>
<gene>
    <name evidence="3" type="ORF">E4P82_15465</name>
</gene>
<evidence type="ECO:0000313" key="3">
    <source>
        <dbReference type="EMBL" id="NMQ20467.1"/>
    </source>
</evidence>
<accession>A0ABX1TM27</accession>
<dbReference type="InterPro" id="IPR011006">
    <property type="entry name" value="CheY-like_superfamily"/>
</dbReference>
<dbReference type="RefSeq" id="WP_169249735.1">
    <property type="nucleotide sequence ID" value="NZ_SPMZ01000050.1"/>
</dbReference>
<sequence>MGIRILVVDDSSMMRKLISKVLKPPGHTIVGEAKNGLEALELYKSLRPDLVTMDITMDEMDGLSAAREILRHDSAARILFLSNLEEEKYRDDVKRLHAIGFINKHKSQEILKLIENLERTEITGIED</sequence>
<dbReference type="PANTHER" id="PTHR42872">
    <property type="entry name" value="PROTEIN-GLUTAMATE METHYLESTERASE/PROTEIN-GLUTAMINE GLUTAMINASE"/>
    <property type="match status" value="1"/>
</dbReference>
<evidence type="ECO:0000256" key="1">
    <source>
        <dbReference type="PROSITE-ProRule" id="PRU00169"/>
    </source>
</evidence>
<keyword evidence="4" id="KW-1185">Reference proteome</keyword>
<dbReference type="Pfam" id="PF00072">
    <property type="entry name" value="Response_reg"/>
    <property type="match status" value="1"/>
</dbReference>